<protein>
    <submittedName>
        <fullName evidence="3">Uncharacterized protein</fullName>
    </submittedName>
</protein>
<keyword evidence="4" id="KW-1185">Reference proteome</keyword>
<organism evidence="3 4">
    <name type="scientific">Amniculicola lignicola CBS 123094</name>
    <dbReference type="NCBI Taxonomy" id="1392246"/>
    <lineage>
        <taxon>Eukaryota</taxon>
        <taxon>Fungi</taxon>
        <taxon>Dikarya</taxon>
        <taxon>Ascomycota</taxon>
        <taxon>Pezizomycotina</taxon>
        <taxon>Dothideomycetes</taxon>
        <taxon>Pleosporomycetidae</taxon>
        <taxon>Pleosporales</taxon>
        <taxon>Amniculicolaceae</taxon>
        <taxon>Amniculicola</taxon>
    </lineage>
</organism>
<feature type="region of interest" description="Disordered" evidence="1">
    <location>
        <begin position="300"/>
        <end position="331"/>
    </location>
</feature>
<feature type="transmembrane region" description="Helical" evidence="2">
    <location>
        <begin position="133"/>
        <end position="151"/>
    </location>
</feature>
<keyword evidence="2" id="KW-0812">Transmembrane</keyword>
<dbReference type="AlphaFoldDB" id="A0A6A5WMC2"/>
<evidence type="ECO:0000256" key="1">
    <source>
        <dbReference type="SAM" id="MobiDB-lite"/>
    </source>
</evidence>
<feature type="transmembrane region" description="Helical" evidence="2">
    <location>
        <begin position="97"/>
        <end position="121"/>
    </location>
</feature>
<dbReference type="Proteomes" id="UP000799779">
    <property type="component" value="Unassembled WGS sequence"/>
</dbReference>
<feature type="transmembrane region" description="Helical" evidence="2">
    <location>
        <begin position="57"/>
        <end position="85"/>
    </location>
</feature>
<sequence>MESLPSGQDGRQGEDGQSASAPIRYQQKFKYGSRILSQRCNFTCADVINSKPTHQRLILYFGIVFESISVYTVASLAAVSFASLITTKRVTSRSLAAAAGFGAAISILLALPPILCALFGFKWRRLYGEVARLSAFSASIALASFIAFGTIPWQLEAATALFIYPLNVNAVMERPVTMGAKHLFKSKHDTNDYRPGDRGIYLNRITRFTWFIYTGVNNALFVLFVKWLGFDICPPLAAAIAACVYTVVSFPFRQCTSLLLARTWETGTYKEIPIHFLRRGDPPLDTDLFQMYKDTVQEAKQHLSTPTTDDGYGTIYTSSSQTLPPSGGNPA</sequence>
<keyword evidence="2" id="KW-1133">Transmembrane helix</keyword>
<reference evidence="3" key="1">
    <citation type="journal article" date="2020" name="Stud. Mycol.">
        <title>101 Dothideomycetes genomes: a test case for predicting lifestyles and emergence of pathogens.</title>
        <authorList>
            <person name="Haridas S."/>
            <person name="Albert R."/>
            <person name="Binder M."/>
            <person name="Bloem J."/>
            <person name="Labutti K."/>
            <person name="Salamov A."/>
            <person name="Andreopoulos B."/>
            <person name="Baker S."/>
            <person name="Barry K."/>
            <person name="Bills G."/>
            <person name="Bluhm B."/>
            <person name="Cannon C."/>
            <person name="Castanera R."/>
            <person name="Culley D."/>
            <person name="Daum C."/>
            <person name="Ezra D."/>
            <person name="Gonzalez J."/>
            <person name="Henrissat B."/>
            <person name="Kuo A."/>
            <person name="Liang C."/>
            <person name="Lipzen A."/>
            <person name="Lutzoni F."/>
            <person name="Magnuson J."/>
            <person name="Mondo S."/>
            <person name="Nolan M."/>
            <person name="Ohm R."/>
            <person name="Pangilinan J."/>
            <person name="Park H.-J."/>
            <person name="Ramirez L."/>
            <person name="Alfaro M."/>
            <person name="Sun H."/>
            <person name="Tritt A."/>
            <person name="Yoshinaga Y."/>
            <person name="Zwiers L.-H."/>
            <person name="Turgeon B."/>
            <person name="Goodwin S."/>
            <person name="Spatafora J."/>
            <person name="Crous P."/>
            <person name="Grigoriev I."/>
        </authorList>
    </citation>
    <scope>NUCLEOTIDE SEQUENCE</scope>
    <source>
        <strain evidence="3">CBS 123094</strain>
    </source>
</reference>
<name>A0A6A5WMC2_9PLEO</name>
<proteinExistence type="predicted"/>
<feature type="transmembrane region" description="Helical" evidence="2">
    <location>
        <begin position="208"/>
        <end position="229"/>
    </location>
</feature>
<evidence type="ECO:0000313" key="3">
    <source>
        <dbReference type="EMBL" id="KAF2002862.1"/>
    </source>
</evidence>
<evidence type="ECO:0000313" key="4">
    <source>
        <dbReference type="Proteomes" id="UP000799779"/>
    </source>
</evidence>
<dbReference type="EMBL" id="ML977575">
    <property type="protein sequence ID" value="KAF2002862.1"/>
    <property type="molecule type" value="Genomic_DNA"/>
</dbReference>
<keyword evidence="2" id="KW-0472">Membrane</keyword>
<feature type="compositionally biased region" description="Polar residues" evidence="1">
    <location>
        <begin position="315"/>
        <end position="324"/>
    </location>
</feature>
<gene>
    <name evidence="3" type="ORF">P154DRAFT_124579</name>
</gene>
<accession>A0A6A5WMC2</accession>
<evidence type="ECO:0000256" key="2">
    <source>
        <dbReference type="SAM" id="Phobius"/>
    </source>
</evidence>